<evidence type="ECO:0000256" key="1">
    <source>
        <dbReference type="SAM" id="Phobius"/>
    </source>
</evidence>
<name>A0A367CD30_9ENTE</name>
<protein>
    <submittedName>
        <fullName evidence="3">Uncharacterized protein</fullName>
    </submittedName>
</protein>
<evidence type="ECO:0000313" key="5">
    <source>
        <dbReference type="Proteomes" id="UP000252797"/>
    </source>
</evidence>
<reference evidence="2 4" key="2">
    <citation type="submission" date="2017-09" db="EMBL/GenBank/DDBJ databases">
        <title>FDA dAtabase for Regulatory Grade micrObial Sequences (FDA-ARGOS): Supporting development and validation of Infectious Disease Dx tests.</title>
        <authorList>
            <person name="Minogue T."/>
            <person name="Wolcott M."/>
            <person name="Wasieloski L."/>
            <person name="Aguilar W."/>
            <person name="Moore D."/>
            <person name="Tallon L.J."/>
            <person name="Sadzewicz L."/>
            <person name="Ott S."/>
            <person name="Zhao X."/>
            <person name="Nagaraj S."/>
            <person name="Vavikolanu K."/>
            <person name="Aluvathingal J."/>
            <person name="Nadendla S."/>
            <person name="Sichtig H."/>
        </authorList>
    </citation>
    <scope>NUCLEOTIDE SEQUENCE [LARGE SCALE GENOMIC DNA]</scope>
    <source>
        <strain evidence="2 4">FDAARGOS_396</strain>
    </source>
</reference>
<evidence type="ECO:0000313" key="3">
    <source>
        <dbReference type="EMBL" id="RCA10559.1"/>
    </source>
</evidence>
<accession>A0A367CD30</accession>
<keyword evidence="1" id="KW-0812">Transmembrane</keyword>
<reference evidence="3 5" key="1">
    <citation type="submission" date="2015-06" db="EMBL/GenBank/DDBJ databases">
        <title>The Genome Sequence of Enterococcus durans 4EA1.</title>
        <authorList>
            <consortium name="The Broad Institute Genomics Platform"/>
            <consortium name="The Broad Institute Genome Sequencing Center for Infectious Disease"/>
            <person name="Earl A.M."/>
            <person name="Van Tyne D."/>
            <person name="Lebreton F."/>
            <person name="Saavedra J.T."/>
            <person name="Gilmore M.S."/>
            <person name="Manson Mcguire A."/>
            <person name="Clock S."/>
            <person name="Crupain M."/>
            <person name="Rangan U."/>
            <person name="Young S."/>
            <person name="Abouelleil A."/>
            <person name="Cao P."/>
            <person name="Chapman S.B."/>
            <person name="Griggs A."/>
            <person name="Priest M."/>
            <person name="Shea T."/>
            <person name="Wortman J."/>
            <person name="Nusbaum C."/>
            <person name="Birren B."/>
        </authorList>
    </citation>
    <scope>NUCLEOTIDE SEQUENCE [LARGE SCALE GENOMIC DNA]</scope>
    <source>
        <strain evidence="3 5">4EA1</strain>
    </source>
</reference>
<dbReference type="Proteomes" id="UP000252797">
    <property type="component" value="Unassembled WGS sequence"/>
</dbReference>
<feature type="transmembrane region" description="Helical" evidence="1">
    <location>
        <begin position="37"/>
        <end position="56"/>
    </location>
</feature>
<proteinExistence type="predicted"/>
<dbReference type="AlphaFoldDB" id="A0A367CD30"/>
<comment type="caution">
    <text evidence="3">The sequence shown here is derived from an EMBL/GenBank/DDBJ whole genome shotgun (WGS) entry which is preliminary data.</text>
</comment>
<dbReference type="Proteomes" id="UP000220669">
    <property type="component" value="Unassembled WGS sequence"/>
</dbReference>
<sequence length="66" mass="7536">MKRKLSRRSVTASVIFVGTLIGGFVIAQQLPEYENVILTICLLVMFFRMKITDFILKTNKKSRISA</sequence>
<gene>
    <name evidence="2" type="ORF">CRM96_06430</name>
    <name evidence="3" type="ORF">EA71_01311</name>
</gene>
<dbReference type="EMBL" id="PDEB01000004">
    <property type="protein sequence ID" value="PEH44661.1"/>
    <property type="molecule type" value="Genomic_DNA"/>
</dbReference>
<evidence type="ECO:0000313" key="4">
    <source>
        <dbReference type="Proteomes" id="UP000220669"/>
    </source>
</evidence>
<keyword evidence="1" id="KW-1133">Transmembrane helix</keyword>
<organism evidence="3 5">
    <name type="scientific">Enterococcus durans</name>
    <dbReference type="NCBI Taxonomy" id="53345"/>
    <lineage>
        <taxon>Bacteria</taxon>
        <taxon>Bacillati</taxon>
        <taxon>Bacillota</taxon>
        <taxon>Bacilli</taxon>
        <taxon>Lactobacillales</taxon>
        <taxon>Enterococcaceae</taxon>
        <taxon>Enterococcus</taxon>
    </lineage>
</organism>
<dbReference type="EMBL" id="LEPB01000004">
    <property type="protein sequence ID" value="RCA10559.1"/>
    <property type="molecule type" value="Genomic_DNA"/>
</dbReference>
<evidence type="ECO:0000313" key="2">
    <source>
        <dbReference type="EMBL" id="PEH44661.1"/>
    </source>
</evidence>
<dbReference type="KEGG" id="edu:LIU_07865"/>
<dbReference type="RefSeq" id="WP_005876072.1">
    <property type="nucleotide sequence ID" value="NZ_CAKMBM010000023.1"/>
</dbReference>
<keyword evidence="1" id="KW-0472">Membrane</keyword>